<comment type="subcellular location">
    <subcellularLocation>
        <location evidence="1">Secreted</location>
    </subcellularLocation>
</comment>
<feature type="disulfide bond" evidence="10">
    <location>
        <begin position="263"/>
        <end position="287"/>
    </location>
</feature>
<gene>
    <name evidence="12" type="primary">FZD2</name>
    <name evidence="12" type="ORF">BLAG_LOCUS7409</name>
</gene>
<keyword evidence="7" id="KW-0221">Differentiation</keyword>
<feature type="domain" description="FZ" evidence="11">
    <location>
        <begin position="312"/>
        <end position="427"/>
    </location>
</feature>
<dbReference type="Proteomes" id="UP000838412">
    <property type="component" value="Chromosome 14"/>
</dbReference>
<dbReference type="GO" id="GO:0090090">
    <property type="term" value="P:negative regulation of canonical Wnt signaling pathway"/>
    <property type="evidence" value="ECO:0007669"/>
    <property type="project" value="UniProtKB-ARBA"/>
</dbReference>
<proteinExistence type="inferred from homology"/>
<evidence type="ECO:0000256" key="9">
    <source>
        <dbReference type="ARBA" id="ARBA00023180"/>
    </source>
</evidence>
<feature type="domain" description="FZ" evidence="11">
    <location>
        <begin position="181"/>
        <end position="301"/>
    </location>
</feature>
<feature type="domain" description="FZ" evidence="11">
    <location>
        <begin position="54"/>
        <end position="173"/>
    </location>
</feature>
<evidence type="ECO:0000313" key="12">
    <source>
        <dbReference type="EMBL" id="CAH1244891.1"/>
    </source>
</evidence>
<comment type="similarity">
    <text evidence="2">Belongs to the secreted frizzled-related protein (sFRP) family.</text>
</comment>
<feature type="disulfide bond" evidence="10">
    <location>
        <begin position="194"/>
        <end position="240"/>
    </location>
</feature>
<evidence type="ECO:0000256" key="4">
    <source>
        <dbReference type="ARBA" id="ARBA00022525"/>
    </source>
</evidence>
<dbReference type="Pfam" id="PF01392">
    <property type="entry name" value="Fz"/>
    <property type="match status" value="3"/>
</dbReference>
<dbReference type="OrthoDB" id="10053709at2759"/>
<evidence type="ECO:0000256" key="3">
    <source>
        <dbReference type="ARBA" id="ARBA00022473"/>
    </source>
</evidence>
<dbReference type="GO" id="GO:0017147">
    <property type="term" value="F:Wnt-protein binding"/>
    <property type="evidence" value="ECO:0007669"/>
    <property type="project" value="TreeGrafter"/>
</dbReference>
<dbReference type="EMBL" id="OV696699">
    <property type="protein sequence ID" value="CAH1244891.1"/>
    <property type="molecule type" value="Genomic_DNA"/>
</dbReference>
<dbReference type="InterPro" id="IPR015526">
    <property type="entry name" value="Frizzled/SFRP"/>
</dbReference>
<evidence type="ECO:0000256" key="1">
    <source>
        <dbReference type="ARBA" id="ARBA00004613"/>
    </source>
</evidence>
<evidence type="ECO:0000259" key="11">
    <source>
        <dbReference type="PROSITE" id="PS50038"/>
    </source>
</evidence>
<keyword evidence="3" id="KW-0217">Developmental protein</keyword>
<keyword evidence="4" id="KW-0964">Secreted</keyword>
<evidence type="ECO:0000256" key="10">
    <source>
        <dbReference type="PROSITE-ProRule" id="PRU00090"/>
    </source>
</evidence>
<keyword evidence="6" id="KW-0732">Signal</keyword>
<comment type="caution">
    <text evidence="10">Lacks conserved residue(s) required for the propagation of feature annotation.</text>
</comment>
<dbReference type="GO" id="GO:0030154">
    <property type="term" value="P:cell differentiation"/>
    <property type="evidence" value="ECO:0007669"/>
    <property type="project" value="UniProtKB-KW"/>
</dbReference>
<reference evidence="12" key="1">
    <citation type="submission" date="2022-01" db="EMBL/GenBank/DDBJ databases">
        <authorList>
            <person name="Braso-Vives M."/>
        </authorList>
    </citation>
    <scope>NUCLEOTIDE SEQUENCE</scope>
</reference>
<evidence type="ECO:0000313" key="13">
    <source>
        <dbReference type="Proteomes" id="UP000838412"/>
    </source>
</evidence>
<keyword evidence="5" id="KW-0879">Wnt signaling pathway</keyword>
<keyword evidence="9" id="KW-0325">Glycoprotein</keyword>
<evidence type="ECO:0000256" key="2">
    <source>
        <dbReference type="ARBA" id="ARBA00010054"/>
    </source>
</evidence>
<dbReference type="PANTHER" id="PTHR11309:SF47">
    <property type="entry name" value="FRIZZLED"/>
    <property type="match status" value="1"/>
</dbReference>
<dbReference type="CDD" id="cd18989">
    <property type="entry name" value="LGIC_ECD_cation"/>
    <property type="match status" value="1"/>
</dbReference>
<dbReference type="InterPro" id="IPR006202">
    <property type="entry name" value="Neur_chan_lig-bd"/>
</dbReference>
<dbReference type="Gene3D" id="2.70.170.10">
    <property type="entry name" value="Neurotransmitter-gated ion-channel ligand-binding domain"/>
    <property type="match status" value="1"/>
</dbReference>
<dbReference type="InterPro" id="IPR036790">
    <property type="entry name" value="Frizzled_dom_sf"/>
</dbReference>
<dbReference type="PROSITE" id="PS50038">
    <property type="entry name" value="FZ"/>
    <property type="match status" value="3"/>
</dbReference>
<dbReference type="AlphaFoldDB" id="A0A8J9Z0A3"/>
<sequence length="638" mass="72664">MRGVGRWKSSRSFRRWLRYSVISSQEEAMMWGGLLFVLTVSIACITAKKPRQGCQSIKIDMCKDAGYRRTKFPNRLGHRKQDHAQNDAHYHLVDVIINGECSAHFKTLACLLYAPPCDNLEDDTGLPVFPCKSLCEAAKDDCSPWLEEKGYPWPRVLNCSQFPDHREEKCSGRVERTSSQSFTGKCEPITIPLCADVSYSTAGYPNHLGHHSQEVAGLEAHQFFPLVKVQCSPHLKEFVCSMYAPPCDLQRNATPLRPCRSLCRAARSGCEDLMSKFGFRWPQSLECDLLPTTEEEDCFGHISTPPPPTDTTEKDRCEDITIPFCQGIGYSKTRFPYARKNIQNQQEASREIDLFLSHVERNCSPHLKQFVCHMYAPPCGIEEIPQLPCRSLCEAVRHECTLFITRWPETLNCNYLPLTDEAPCAGLVEPTEAPPSVSSSELLETLLRNYDRRIRPDEGQTTVHIGLTLRRILKLDSENGLLTLHTWINMEWKEKRLIYGNVGNKRLEVSVRHLWMPDIFLISGVKADEMPLPLTTEASIFSDGTVRYVVPWTFTVPCRKRSESGWDCKVVFQSWNKPADEIALSPIEQFLDAEEYNGHMQWNVQSVSADRLITNVRAEVDKSRLIFTLVLAKNEPEV</sequence>
<organism evidence="12 13">
    <name type="scientific">Branchiostoma lanceolatum</name>
    <name type="common">Common lancelet</name>
    <name type="synonym">Amphioxus lanceolatum</name>
    <dbReference type="NCBI Taxonomy" id="7740"/>
    <lineage>
        <taxon>Eukaryota</taxon>
        <taxon>Metazoa</taxon>
        <taxon>Chordata</taxon>
        <taxon>Cephalochordata</taxon>
        <taxon>Leptocardii</taxon>
        <taxon>Amphioxiformes</taxon>
        <taxon>Branchiostomatidae</taxon>
        <taxon>Branchiostoma</taxon>
    </lineage>
</organism>
<keyword evidence="13" id="KW-1185">Reference proteome</keyword>
<dbReference type="GO" id="GO:0005886">
    <property type="term" value="C:plasma membrane"/>
    <property type="evidence" value="ECO:0007669"/>
    <property type="project" value="TreeGrafter"/>
</dbReference>
<feature type="disulfide bond" evidence="10">
    <location>
        <begin position="186"/>
        <end position="247"/>
    </location>
</feature>
<dbReference type="Pfam" id="PF02931">
    <property type="entry name" value="Neur_chan_LBD"/>
    <property type="match status" value="1"/>
</dbReference>
<accession>A0A8J9Z0A3</accession>
<dbReference type="Gene3D" id="1.10.2000.10">
    <property type="entry name" value="Frizzled cysteine-rich domain"/>
    <property type="match status" value="3"/>
</dbReference>
<dbReference type="GO" id="GO:0035567">
    <property type="term" value="P:non-canonical Wnt signaling pathway"/>
    <property type="evidence" value="ECO:0007669"/>
    <property type="project" value="TreeGrafter"/>
</dbReference>
<dbReference type="GO" id="GO:0005230">
    <property type="term" value="F:extracellular ligand-gated monoatomic ion channel activity"/>
    <property type="evidence" value="ECO:0007669"/>
    <property type="project" value="InterPro"/>
</dbReference>
<name>A0A8J9Z0A3_BRALA</name>
<protein>
    <submittedName>
        <fullName evidence="12">FZD2 protein</fullName>
    </submittedName>
</protein>
<dbReference type="GO" id="GO:0042813">
    <property type="term" value="F:Wnt receptor activity"/>
    <property type="evidence" value="ECO:0007669"/>
    <property type="project" value="TreeGrafter"/>
</dbReference>
<evidence type="ECO:0000256" key="5">
    <source>
        <dbReference type="ARBA" id="ARBA00022687"/>
    </source>
</evidence>
<dbReference type="InterPro" id="IPR020067">
    <property type="entry name" value="Frizzled_dom"/>
</dbReference>
<dbReference type="SMART" id="SM00063">
    <property type="entry name" value="FRI"/>
    <property type="match status" value="3"/>
</dbReference>
<dbReference type="PANTHER" id="PTHR11309">
    <property type="entry name" value="FRIZZLED"/>
    <property type="match status" value="1"/>
</dbReference>
<evidence type="ECO:0000256" key="6">
    <source>
        <dbReference type="ARBA" id="ARBA00022729"/>
    </source>
</evidence>
<dbReference type="SUPFAM" id="SSF63501">
    <property type="entry name" value="Frizzled cysteine-rich domain"/>
    <property type="match status" value="3"/>
</dbReference>
<dbReference type="InterPro" id="IPR036734">
    <property type="entry name" value="Neur_chan_lig-bd_sf"/>
</dbReference>
<evidence type="ECO:0000256" key="7">
    <source>
        <dbReference type="ARBA" id="ARBA00022782"/>
    </source>
</evidence>
<keyword evidence="8 10" id="KW-1015">Disulfide bond</keyword>
<dbReference type="GO" id="GO:0060070">
    <property type="term" value="P:canonical Wnt signaling pathway"/>
    <property type="evidence" value="ECO:0007669"/>
    <property type="project" value="TreeGrafter"/>
</dbReference>
<feature type="disulfide bond" evidence="10">
    <location>
        <begin position="135"/>
        <end position="159"/>
    </location>
</feature>
<dbReference type="FunFam" id="1.10.2000.10:FF:000005">
    <property type="entry name" value="secreted frizzled-related protein 4"/>
    <property type="match status" value="1"/>
</dbReference>
<evidence type="ECO:0000256" key="8">
    <source>
        <dbReference type="ARBA" id="ARBA00023157"/>
    </source>
</evidence>
<dbReference type="CDD" id="cd07066">
    <property type="entry name" value="CRD_FZ"/>
    <property type="match status" value="2"/>
</dbReference>
<dbReference type="GO" id="GO:0005576">
    <property type="term" value="C:extracellular region"/>
    <property type="evidence" value="ECO:0007669"/>
    <property type="project" value="UniProtKB-SubCell"/>
</dbReference>
<dbReference type="SUPFAM" id="SSF63712">
    <property type="entry name" value="Nicotinic receptor ligand binding domain-like"/>
    <property type="match status" value="1"/>
</dbReference>